<protein>
    <submittedName>
        <fullName evidence="2">Uncharacterized protein</fullName>
    </submittedName>
</protein>
<feature type="region of interest" description="Disordered" evidence="1">
    <location>
        <begin position="1"/>
        <end position="204"/>
    </location>
</feature>
<feature type="compositionally biased region" description="Low complexity" evidence="1">
    <location>
        <begin position="37"/>
        <end position="65"/>
    </location>
</feature>
<evidence type="ECO:0000313" key="3">
    <source>
        <dbReference type="Proteomes" id="UP000214880"/>
    </source>
</evidence>
<reference evidence="2 3" key="1">
    <citation type="submission" date="2016-10" db="EMBL/GenBank/DDBJ databases">
        <authorList>
            <person name="de Groot N.N."/>
        </authorList>
    </citation>
    <scope>NUCLEOTIDE SEQUENCE [LARGE SCALE GENOMIC DNA]</scope>
    <source>
        <strain evidence="2 3">DSM 1736</strain>
    </source>
</reference>
<feature type="compositionally biased region" description="Basic residues" evidence="1">
    <location>
        <begin position="161"/>
        <end position="170"/>
    </location>
</feature>
<dbReference type="AlphaFoldDB" id="A0A1H0AJM1"/>
<proteinExistence type="predicted"/>
<keyword evidence="3" id="KW-1185">Reference proteome</keyword>
<evidence type="ECO:0000313" key="2">
    <source>
        <dbReference type="EMBL" id="SDN33561.1"/>
    </source>
</evidence>
<name>A0A1H0AJM1_9FIRM</name>
<gene>
    <name evidence="2" type="ORF">SAMN04488502_1191</name>
</gene>
<accession>A0A1H0AJM1</accession>
<dbReference type="EMBL" id="FNHB01000019">
    <property type="protein sequence ID" value="SDN33561.1"/>
    <property type="molecule type" value="Genomic_DNA"/>
</dbReference>
<evidence type="ECO:0000256" key="1">
    <source>
        <dbReference type="SAM" id="MobiDB-lite"/>
    </source>
</evidence>
<sequence length="268" mass="28015">VSDRLCNGSASGSRDYGGWPRTLRGAPAGHSGRTGLSTTGRPSRASRRPPGTTTKHAARRTAATKPLHRATCRHSPGQAATAVRSLPRPRPSRPVDTKGACPLSVLPSPRAPPSHLNGVAVQSGGPRLKSGGKGGLRAPCGKDYPPNPPLRSGRTNWGVRGRGRALHSAKRQQDGGGGRRPGSAGTDPPPDPLPANKREGESRRCHAVCPKRLTLCCRQRRAAAQRKPGLLPGVGKESAPATAAKPVPPCSVRRACRQQGSRELRGGK</sequence>
<dbReference type="Proteomes" id="UP000214880">
    <property type="component" value="Unassembled WGS sequence"/>
</dbReference>
<feature type="non-terminal residue" evidence="2">
    <location>
        <position position="1"/>
    </location>
</feature>
<organism evidence="2 3">
    <name type="scientific">Dendrosporobacter quercicolus</name>
    <dbReference type="NCBI Taxonomy" id="146817"/>
    <lineage>
        <taxon>Bacteria</taxon>
        <taxon>Bacillati</taxon>
        <taxon>Bacillota</taxon>
        <taxon>Negativicutes</taxon>
        <taxon>Selenomonadales</taxon>
        <taxon>Sporomusaceae</taxon>
        <taxon>Dendrosporobacter</taxon>
    </lineage>
</organism>
<feature type="region of interest" description="Disordered" evidence="1">
    <location>
        <begin position="221"/>
        <end position="268"/>
    </location>
</feature>